<protein>
    <submittedName>
        <fullName evidence="1">Uncharacterized protein</fullName>
    </submittedName>
</protein>
<name>A0A1E1MFC0_RHYSE</name>
<dbReference type="Proteomes" id="UP000177625">
    <property type="component" value="Unassembled WGS sequence"/>
</dbReference>
<proteinExistence type="predicted"/>
<sequence length="260" mass="29752">MTTNVPMLGTPLLFSFPCSLHTAPWANTKLLIQGSYSKLPPDAPREFPALKNAMERIRNQMPAARPLFWQGWLFPQVTVSISEERWRSAADKYRVDCSIPKRLWDQLQQQIGATQFFPQGRMWLLRILTVKRLVSPLQISTATAPHYNIGSRMLRRGRLFEDMLMMMASWAGPCFDIVTEERHKAEGDDGWEDVTARSWRPHIHRLMDYRSKFHISRGLRLKGVSLTGFKPNSGYDGSFGTRYGSVGNTGEKYALRISSS</sequence>
<organism evidence="1 2">
    <name type="scientific">Rhynchosporium secalis</name>
    <name type="common">Barley scald fungus</name>
    <dbReference type="NCBI Taxonomy" id="38038"/>
    <lineage>
        <taxon>Eukaryota</taxon>
        <taxon>Fungi</taxon>
        <taxon>Dikarya</taxon>
        <taxon>Ascomycota</taxon>
        <taxon>Pezizomycotina</taxon>
        <taxon>Leotiomycetes</taxon>
        <taxon>Helotiales</taxon>
        <taxon>Ploettnerulaceae</taxon>
        <taxon>Rhynchosporium</taxon>
    </lineage>
</organism>
<evidence type="ECO:0000313" key="1">
    <source>
        <dbReference type="EMBL" id="CZT47803.1"/>
    </source>
</evidence>
<gene>
    <name evidence="1" type="ORF">RSE6_08408</name>
</gene>
<reference evidence="2" key="1">
    <citation type="submission" date="2016-03" db="EMBL/GenBank/DDBJ databases">
        <authorList>
            <person name="Guldener U."/>
        </authorList>
    </citation>
    <scope>NUCLEOTIDE SEQUENCE [LARGE SCALE GENOMIC DNA]</scope>
</reference>
<keyword evidence="2" id="KW-1185">Reference proteome</keyword>
<dbReference type="AlphaFoldDB" id="A0A1E1MFC0"/>
<evidence type="ECO:0000313" key="2">
    <source>
        <dbReference type="Proteomes" id="UP000177625"/>
    </source>
</evidence>
<dbReference type="EMBL" id="FJVC01000307">
    <property type="protein sequence ID" value="CZT47803.1"/>
    <property type="molecule type" value="Genomic_DNA"/>
</dbReference>
<accession>A0A1E1MFC0</accession>